<feature type="transmembrane region" description="Helical" evidence="1">
    <location>
        <begin position="462"/>
        <end position="482"/>
    </location>
</feature>
<dbReference type="OrthoDB" id="5865303at2759"/>
<feature type="transmembrane region" description="Helical" evidence="1">
    <location>
        <begin position="426"/>
        <end position="442"/>
    </location>
</feature>
<feature type="transmembrane region" description="Helical" evidence="1">
    <location>
        <begin position="298"/>
        <end position="315"/>
    </location>
</feature>
<protein>
    <recommendedName>
        <fullName evidence="7">Wolframin</fullName>
    </recommendedName>
</protein>
<evidence type="ECO:0000259" key="3">
    <source>
        <dbReference type="Pfam" id="PF20053"/>
    </source>
</evidence>
<feature type="transmembrane region" description="Helical" evidence="1">
    <location>
        <begin position="54"/>
        <end position="73"/>
    </location>
</feature>
<dbReference type="GO" id="GO:0005789">
    <property type="term" value="C:endoplasmic reticulum membrane"/>
    <property type="evidence" value="ECO:0000318"/>
    <property type="project" value="GO_Central"/>
</dbReference>
<dbReference type="PANTHER" id="PTHR13098:SF3">
    <property type="entry name" value="WOLFRAMIN"/>
    <property type="match status" value="1"/>
</dbReference>
<dbReference type="EMBL" id="AMQM01002899">
    <property type="status" value="NOT_ANNOTATED_CDS"/>
    <property type="molecule type" value="Genomic_DNA"/>
</dbReference>
<keyword evidence="6" id="KW-1185">Reference proteome</keyword>
<evidence type="ECO:0008006" key="7">
    <source>
        <dbReference type="Google" id="ProtNLM"/>
    </source>
</evidence>
<dbReference type="Pfam" id="PF19913">
    <property type="entry name" value="WCOB"/>
    <property type="match status" value="1"/>
</dbReference>
<keyword evidence="1" id="KW-1133">Transmembrane helix</keyword>
<dbReference type="PANTHER" id="PTHR13098">
    <property type="entry name" value="WOLFRAMIN"/>
    <property type="match status" value="1"/>
</dbReference>
<dbReference type="eggNOG" id="ENOG502QSC1">
    <property type="taxonomic scope" value="Eukaryota"/>
</dbReference>
<dbReference type="GO" id="GO:0055074">
    <property type="term" value="P:calcium ion homeostasis"/>
    <property type="evidence" value="ECO:0000318"/>
    <property type="project" value="GO_Central"/>
</dbReference>
<dbReference type="InterPro" id="IPR045461">
    <property type="entry name" value="Wolframin_OB_fold"/>
</dbReference>
<feature type="transmembrane region" description="Helical" evidence="1">
    <location>
        <begin position="350"/>
        <end position="370"/>
    </location>
</feature>
<evidence type="ECO:0000256" key="1">
    <source>
        <dbReference type="SAM" id="Phobius"/>
    </source>
</evidence>
<dbReference type="FunCoup" id="T1F071">
    <property type="interactions" value="295"/>
</dbReference>
<dbReference type="GeneID" id="20202221"/>
<dbReference type="PRINTS" id="PR02060">
    <property type="entry name" value="WOLFFAMILY"/>
</dbReference>
<gene>
    <name evidence="5" type="primary">20202221</name>
    <name evidence="4" type="ORF">HELRODRAFT_168124</name>
</gene>
<dbReference type="InParanoid" id="T1F071"/>
<dbReference type="RefSeq" id="XP_009012051.1">
    <property type="nucleotide sequence ID" value="XM_009013803.1"/>
</dbReference>
<evidence type="ECO:0000259" key="2">
    <source>
        <dbReference type="Pfam" id="PF19913"/>
    </source>
</evidence>
<evidence type="ECO:0000313" key="6">
    <source>
        <dbReference type="Proteomes" id="UP000015101"/>
    </source>
</evidence>
<dbReference type="InterPro" id="IPR026209">
    <property type="entry name" value="Wolframin_fam"/>
</dbReference>
<evidence type="ECO:0000313" key="4">
    <source>
        <dbReference type="EMBL" id="ESO10237.1"/>
    </source>
</evidence>
<name>T1F071_HELRO</name>
<feature type="transmembrane region" description="Helical" evidence="1">
    <location>
        <begin position="494"/>
        <end position="513"/>
    </location>
</feature>
<organism evidence="5 6">
    <name type="scientific">Helobdella robusta</name>
    <name type="common">Californian leech</name>
    <dbReference type="NCBI Taxonomy" id="6412"/>
    <lineage>
        <taxon>Eukaryota</taxon>
        <taxon>Metazoa</taxon>
        <taxon>Spiralia</taxon>
        <taxon>Lophotrochozoa</taxon>
        <taxon>Annelida</taxon>
        <taxon>Clitellata</taxon>
        <taxon>Hirudinea</taxon>
        <taxon>Rhynchobdellida</taxon>
        <taxon>Glossiphoniidae</taxon>
        <taxon>Helobdella</taxon>
    </lineage>
</organism>
<dbReference type="AlphaFoldDB" id="T1F071"/>
<reference evidence="5" key="3">
    <citation type="submission" date="2015-06" db="UniProtKB">
        <authorList>
            <consortium name="EnsemblMetazoa"/>
        </authorList>
    </citation>
    <scope>IDENTIFICATION</scope>
</reference>
<keyword evidence="1" id="KW-0812">Transmembrane</keyword>
<feature type="domain" description="Wolframin OB-fold" evidence="2">
    <location>
        <begin position="669"/>
        <end position="771"/>
    </location>
</feature>
<dbReference type="KEGG" id="hro:HELRODRAFT_168124"/>
<feature type="domain" description="Wolframin cysteine-rich" evidence="3">
    <location>
        <begin position="564"/>
        <end position="667"/>
    </location>
</feature>
<reference evidence="6" key="1">
    <citation type="submission" date="2012-12" db="EMBL/GenBank/DDBJ databases">
        <authorList>
            <person name="Hellsten U."/>
            <person name="Grimwood J."/>
            <person name="Chapman J.A."/>
            <person name="Shapiro H."/>
            <person name="Aerts A."/>
            <person name="Otillar R.P."/>
            <person name="Terry A.Y."/>
            <person name="Boore J.L."/>
            <person name="Simakov O."/>
            <person name="Marletaz F."/>
            <person name="Cho S.-J."/>
            <person name="Edsinger-Gonzales E."/>
            <person name="Havlak P."/>
            <person name="Kuo D.-H."/>
            <person name="Larsson T."/>
            <person name="Lv J."/>
            <person name="Arendt D."/>
            <person name="Savage R."/>
            <person name="Osoegawa K."/>
            <person name="de Jong P."/>
            <person name="Lindberg D.R."/>
            <person name="Seaver E.C."/>
            <person name="Weisblat D.A."/>
            <person name="Putnam N.H."/>
            <person name="Grigoriev I.V."/>
            <person name="Rokhsar D.S."/>
        </authorList>
    </citation>
    <scope>NUCLEOTIDE SEQUENCE</scope>
</reference>
<feature type="transmembrane region" description="Helical" evidence="1">
    <location>
        <begin position="390"/>
        <end position="414"/>
    </location>
</feature>
<keyword evidence="1" id="KW-0472">Membrane</keyword>
<dbReference type="EMBL" id="KB095905">
    <property type="protein sequence ID" value="ESO10237.1"/>
    <property type="molecule type" value="Genomic_DNA"/>
</dbReference>
<feature type="transmembrane region" description="Helical" evidence="1">
    <location>
        <begin position="533"/>
        <end position="551"/>
    </location>
</feature>
<proteinExistence type="predicted"/>
<dbReference type="GO" id="GO:0030968">
    <property type="term" value="P:endoplasmic reticulum unfolded protein response"/>
    <property type="evidence" value="ECO:0000318"/>
    <property type="project" value="GO_Central"/>
</dbReference>
<evidence type="ECO:0000313" key="5">
    <source>
        <dbReference type="EnsemblMetazoa" id="HelroP168124"/>
    </source>
</evidence>
<sequence length="772" mass="88175">MLWQKTTIYTVIYEIYRISGVVILNATNSADFINYGEAISVVGMLLMMSESPGSVILSVLTLNCLIIKIFLGITNKNGNDVHWCVNTSSWEKKGRNAASKLFKKICMGDKHLTKEEYKRRVAELSENKVERKLLEKAIKENVSEEDFVNRMMKQLHGKSSWSLKLLANDSNPDYSNDSPFYKKVLQRPGQTFTWIIDNIVETAGTQGYIWLKTLMPIQQIYMLVVLFLYNLISFNVVLWITPILGFYVSFFVIIISTMQMFYSRRKLNDVKVLADMLDRFADTFIQESAESAYTWNSLTPYFTLFISLPGLAVTFALADKTWIPCAEITCISLVITVACWFALSDKYDHLAILAILLDNLATLPFILAGMPKIPVIYHILDFFANTGISFSIYSCFEIKIGLPSVAFLIVPFIFANMAMRKSWSGTYQIMIPHLVCFFWWRITVMFFPHTTWISLLRASCGWGILVILSPFIATIGVVYFIISLLKIFSLSGMLKLLTTLFLLASVAMFAYWSKGGFKFWGFSLDNKSAKTNIVLTLILVLSAVPLAYIAVPDDSGKPTNYLPWHIYEKHCGNLKVDNFVTSLTMVNCQSLVQVKVNWTAQVKQSAIKTVENQAESIISMLPAFLSSWLRCTYGDEYPEDCTTLLDELNVDMCHYNKNQSRYCHLTKLNRYTFEVTVLVEKTDQMFKLIMPHTFMEAVKVLEKNDEILFRGFLHDNLGNTVPNIKVYNFKCISCENSFAAIQTGSWSYTELYAKGLRSILNFFFSPLLVFNF</sequence>
<dbReference type="InterPro" id="IPR045400">
    <property type="entry name" value="Wolframin_Cys-rich"/>
</dbReference>
<dbReference type="Proteomes" id="UP000015101">
    <property type="component" value="Unassembled WGS sequence"/>
</dbReference>
<dbReference type="HOGENOM" id="CLU_014606_0_0_1"/>
<accession>T1F071</accession>
<dbReference type="Pfam" id="PF20053">
    <property type="entry name" value="WC-rich"/>
    <property type="match status" value="1"/>
</dbReference>
<reference evidence="4 6" key="2">
    <citation type="journal article" date="2013" name="Nature">
        <title>Insights into bilaterian evolution from three spiralian genomes.</title>
        <authorList>
            <person name="Simakov O."/>
            <person name="Marletaz F."/>
            <person name="Cho S.J."/>
            <person name="Edsinger-Gonzales E."/>
            <person name="Havlak P."/>
            <person name="Hellsten U."/>
            <person name="Kuo D.H."/>
            <person name="Larsson T."/>
            <person name="Lv J."/>
            <person name="Arendt D."/>
            <person name="Savage R."/>
            <person name="Osoegawa K."/>
            <person name="de Jong P."/>
            <person name="Grimwood J."/>
            <person name="Chapman J.A."/>
            <person name="Shapiro H."/>
            <person name="Aerts A."/>
            <person name="Otillar R.P."/>
            <person name="Terry A.Y."/>
            <person name="Boore J.L."/>
            <person name="Grigoriev I.V."/>
            <person name="Lindberg D.R."/>
            <person name="Seaver E.C."/>
            <person name="Weisblat D.A."/>
            <person name="Putnam N.H."/>
            <person name="Rokhsar D.S."/>
        </authorList>
    </citation>
    <scope>NUCLEOTIDE SEQUENCE</scope>
</reference>
<dbReference type="EnsemblMetazoa" id="HelroT168124">
    <property type="protein sequence ID" value="HelroP168124"/>
    <property type="gene ID" value="HelroG168124"/>
</dbReference>
<dbReference type="STRING" id="6412.T1F071"/>
<dbReference type="OMA" id="QFARWFM"/>
<feature type="transmembrane region" description="Helical" evidence="1">
    <location>
        <begin position="321"/>
        <end position="343"/>
    </location>
</feature>
<dbReference type="CTD" id="20202221"/>